<proteinExistence type="predicted"/>
<dbReference type="RefSeq" id="WP_260727845.1">
    <property type="nucleotide sequence ID" value="NZ_BAAABS010000033.1"/>
</dbReference>
<accession>A0ABY5Z9Z0</accession>
<feature type="region of interest" description="Disordered" evidence="1">
    <location>
        <begin position="21"/>
        <end position="54"/>
    </location>
</feature>
<sequence>MLSDELLLADLRRVAALLDPVPPAASAPPCLAPPADPSTPLHRPSTGDNLDGSP</sequence>
<dbReference type="Proteomes" id="UP001058271">
    <property type="component" value="Chromosome"/>
</dbReference>
<protein>
    <submittedName>
        <fullName evidence="2">Uncharacterized protein</fullName>
    </submittedName>
</protein>
<dbReference type="EMBL" id="CP073721">
    <property type="protein sequence ID" value="UWZ38479.1"/>
    <property type="molecule type" value="Genomic_DNA"/>
</dbReference>
<evidence type="ECO:0000313" key="3">
    <source>
        <dbReference type="Proteomes" id="UP001058271"/>
    </source>
</evidence>
<feature type="compositionally biased region" description="Pro residues" evidence="1">
    <location>
        <begin position="21"/>
        <end position="37"/>
    </location>
</feature>
<keyword evidence="3" id="KW-1185">Reference proteome</keyword>
<name>A0ABY5Z9Z0_9ACTN</name>
<gene>
    <name evidence="2" type="ORF">Drose_09700</name>
</gene>
<evidence type="ECO:0000313" key="2">
    <source>
        <dbReference type="EMBL" id="UWZ38479.1"/>
    </source>
</evidence>
<evidence type="ECO:0000256" key="1">
    <source>
        <dbReference type="SAM" id="MobiDB-lite"/>
    </source>
</evidence>
<organism evidence="2 3">
    <name type="scientific">Dactylosporangium roseum</name>
    <dbReference type="NCBI Taxonomy" id="47989"/>
    <lineage>
        <taxon>Bacteria</taxon>
        <taxon>Bacillati</taxon>
        <taxon>Actinomycetota</taxon>
        <taxon>Actinomycetes</taxon>
        <taxon>Micromonosporales</taxon>
        <taxon>Micromonosporaceae</taxon>
        <taxon>Dactylosporangium</taxon>
    </lineage>
</organism>
<reference evidence="2" key="1">
    <citation type="submission" date="2021-04" db="EMBL/GenBank/DDBJ databases">
        <title>Biosynthetic gene clusters of Dactylosporangioum roseum.</title>
        <authorList>
            <person name="Hartkoorn R.C."/>
            <person name="Beaudoing E."/>
            <person name="Hot D."/>
            <person name="Moureu S."/>
        </authorList>
    </citation>
    <scope>NUCLEOTIDE SEQUENCE</scope>
    <source>
        <strain evidence="2">NRRL B-16295</strain>
    </source>
</reference>